<dbReference type="InterPro" id="IPR026444">
    <property type="entry name" value="Secre_tail"/>
</dbReference>
<dbReference type="AlphaFoldDB" id="A0A1G7LZ26"/>
<name>A0A1G7LZ26_9FLAO</name>
<keyword evidence="1 2" id="KW-0732">Signal</keyword>
<dbReference type="STRING" id="454006.SAMN05421825_1619"/>
<dbReference type="Proteomes" id="UP000199203">
    <property type="component" value="Unassembled WGS sequence"/>
</dbReference>
<dbReference type="EMBL" id="FNBH01000002">
    <property type="protein sequence ID" value="SDF54209.1"/>
    <property type="molecule type" value="Genomic_DNA"/>
</dbReference>
<dbReference type="RefSeq" id="WP_089873009.1">
    <property type="nucleotide sequence ID" value="NZ_FNBH01000002.1"/>
</dbReference>
<reference evidence="5" key="1">
    <citation type="submission" date="2016-10" db="EMBL/GenBank/DDBJ databases">
        <authorList>
            <person name="Varghese N."/>
            <person name="Submissions S."/>
        </authorList>
    </citation>
    <scope>NUCLEOTIDE SEQUENCE [LARGE SCALE GENOMIC DNA]</scope>
    <source>
        <strain evidence="5">DSM 19684</strain>
    </source>
</reference>
<dbReference type="Gene3D" id="2.60.120.260">
    <property type="entry name" value="Galactose-binding domain-like"/>
    <property type="match status" value="1"/>
</dbReference>
<feature type="domain" description="Secretion system C-terminal sorting" evidence="3">
    <location>
        <begin position="183"/>
        <end position="245"/>
    </location>
</feature>
<dbReference type="NCBIfam" id="TIGR04183">
    <property type="entry name" value="Por_Secre_tail"/>
    <property type="match status" value="1"/>
</dbReference>
<sequence length="252" mass="27814">MKKKLLFASLFASIFSSAQISVNEGFENTSYPGFTNVSFFRSSVISACVGSYTINREFWSGGASGSTTYSSTASNGGKLNVSFQYKTHIYSGGSVNGTLKVEYSVDGGQNYQILETISLNSVLSCKIWSGSIPQGNIPTNADFKLRVSGQWISGDYWLLLDDFKMSQDVVLATTDSNKKESKIYPNPFKDVIHINNSEAIKSITVSDFSGRQLKMINEVSKEIKLSELKKGNYILTIEYKDGSKNQIKVIKQ</sequence>
<keyword evidence="5" id="KW-1185">Reference proteome</keyword>
<gene>
    <name evidence="4" type="ORF">SAMN05421825_1619</name>
</gene>
<evidence type="ECO:0000259" key="3">
    <source>
        <dbReference type="Pfam" id="PF18962"/>
    </source>
</evidence>
<evidence type="ECO:0000313" key="5">
    <source>
        <dbReference type="Proteomes" id="UP000199203"/>
    </source>
</evidence>
<accession>A0A1G7LZ26</accession>
<feature type="signal peptide" evidence="2">
    <location>
        <begin position="1"/>
        <end position="18"/>
    </location>
</feature>
<evidence type="ECO:0000313" key="4">
    <source>
        <dbReference type="EMBL" id="SDF54209.1"/>
    </source>
</evidence>
<evidence type="ECO:0000256" key="1">
    <source>
        <dbReference type="ARBA" id="ARBA00022729"/>
    </source>
</evidence>
<organism evidence="4 5">
    <name type="scientific">Epilithonimonas hungarica</name>
    <dbReference type="NCBI Taxonomy" id="454006"/>
    <lineage>
        <taxon>Bacteria</taxon>
        <taxon>Pseudomonadati</taxon>
        <taxon>Bacteroidota</taxon>
        <taxon>Flavobacteriia</taxon>
        <taxon>Flavobacteriales</taxon>
        <taxon>Weeksellaceae</taxon>
        <taxon>Chryseobacterium group</taxon>
        <taxon>Epilithonimonas</taxon>
    </lineage>
</organism>
<dbReference type="OrthoDB" id="869215at2"/>
<proteinExistence type="predicted"/>
<protein>
    <submittedName>
        <fullName evidence="4">Por secretion system C-terminal sorting domain-containing protein</fullName>
    </submittedName>
</protein>
<dbReference type="Pfam" id="PF18962">
    <property type="entry name" value="Por_Secre_tail"/>
    <property type="match status" value="1"/>
</dbReference>
<feature type="chain" id="PRO_5011540340" evidence="2">
    <location>
        <begin position="19"/>
        <end position="252"/>
    </location>
</feature>
<evidence type="ECO:0000256" key="2">
    <source>
        <dbReference type="SAM" id="SignalP"/>
    </source>
</evidence>